<gene>
    <name evidence="2" type="ORF">TPAB3V08_LOCUS6375</name>
</gene>
<evidence type="ECO:0000313" key="2">
    <source>
        <dbReference type="EMBL" id="CAG2059413.1"/>
    </source>
</evidence>
<keyword evidence="1" id="KW-0812">Transmembrane</keyword>
<name>A0ABN7P206_TIMPD</name>
<organism evidence="2 3">
    <name type="scientific">Timema podura</name>
    <name type="common">Walking stick</name>
    <dbReference type="NCBI Taxonomy" id="61482"/>
    <lineage>
        <taxon>Eukaryota</taxon>
        <taxon>Metazoa</taxon>
        <taxon>Ecdysozoa</taxon>
        <taxon>Arthropoda</taxon>
        <taxon>Hexapoda</taxon>
        <taxon>Insecta</taxon>
        <taxon>Pterygota</taxon>
        <taxon>Neoptera</taxon>
        <taxon>Polyneoptera</taxon>
        <taxon>Phasmatodea</taxon>
        <taxon>Timematodea</taxon>
        <taxon>Timematoidea</taxon>
        <taxon>Timematidae</taxon>
        <taxon>Timema</taxon>
    </lineage>
</organism>
<dbReference type="Proteomes" id="UP001153148">
    <property type="component" value="Unassembled WGS sequence"/>
</dbReference>
<keyword evidence="3" id="KW-1185">Reference proteome</keyword>
<sequence length="151" mass="17020">MCRVDRHSVTIEPQQSLVTFRQIVYLREQPWTLDRKLYRVAPYLAQAASAYLESCFLASPVNLGLTSLIGISFIISLYMDIDISGKQLLGRRGSVPESITFLSINQRLKESFGPSRGDSRAYSKTCANLAEVVLEEDRVPGRRQLELPVVQ</sequence>
<feature type="transmembrane region" description="Helical" evidence="1">
    <location>
        <begin position="61"/>
        <end position="81"/>
    </location>
</feature>
<keyword evidence="1" id="KW-1133">Transmembrane helix</keyword>
<proteinExistence type="predicted"/>
<keyword evidence="1" id="KW-0472">Membrane</keyword>
<reference evidence="2" key="1">
    <citation type="submission" date="2021-03" db="EMBL/GenBank/DDBJ databases">
        <authorList>
            <person name="Tran Van P."/>
        </authorList>
    </citation>
    <scope>NUCLEOTIDE SEQUENCE</scope>
</reference>
<comment type="caution">
    <text evidence="2">The sequence shown here is derived from an EMBL/GenBank/DDBJ whole genome shotgun (WGS) entry which is preliminary data.</text>
</comment>
<dbReference type="EMBL" id="CAJPIN010009478">
    <property type="protein sequence ID" value="CAG2059413.1"/>
    <property type="molecule type" value="Genomic_DNA"/>
</dbReference>
<evidence type="ECO:0000313" key="3">
    <source>
        <dbReference type="Proteomes" id="UP001153148"/>
    </source>
</evidence>
<accession>A0ABN7P206</accession>
<evidence type="ECO:0000256" key="1">
    <source>
        <dbReference type="SAM" id="Phobius"/>
    </source>
</evidence>
<protein>
    <submittedName>
        <fullName evidence="2">Uncharacterized protein</fullName>
    </submittedName>
</protein>